<feature type="compositionally biased region" description="Basic residues" evidence="1">
    <location>
        <begin position="210"/>
        <end position="220"/>
    </location>
</feature>
<feature type="region of interest" description="Disordered" evidence="1">
    <location>
        <begin position="127"/>
        <end position="160"/>
    </location>
</feature>
<dbReference type="EMBL" id="LAVV01007088">
    <property type="protein sequence ID" value="KNZ57154.1"/>
    <property type="molecule type" value="Genomic_DNA"/>
</dbReference>
<feature type="compositionally biased region" description="Low complexity" evidence="1">
    <location>
        <begin position="7"/>
        <end position="19"/>
    </location>
</feature>
<protein>
    <submittedName>
        <fullName evidence="2">Uncharacterized protein</fullName>
    </submittedName>
</protein>
<feature type="compositionally biased region" description="Polar residues" evidence="1">
    <location>
        <begin position="382"/>
        <end position="394"/>
    </location>
</feature>
<feature type="compositionally biased region" description="Low complexity" evidence="1">
    <location>
        <begin position="127"/>
        <end position="142"/>
    </location>
</feature>
<organism evidence="2 3">
    <name type="scientific">Puccinia sorghi</name>
    <dbReference type="NCBI Taxonomy" id="27349"/>
    <lineage>
        <taxon>Eukaryota</taxon>
        <taxon>Fungi</taxon>
        <taxon>Dikarya</taxon>
        <taxon>Basidiomycota</taxon>
        <taxon>Pucciniomycotina</taxon>
        <taxon>Pucciniomycetes</taxon>
        <taxon>Pucciniales</taxon>
        <taxon>Pucciniaceae</taxon>
        <taxon>Puccinia</taxon>
    </lineage>
</organism>
<reference evidence="2 3" key="1">
    <citation type="submission" date="2015-08" db="EMBL/GenBank/DDBJ databases">
        <title>Next Generation Sequencing and Analysis of the Genome of Puccinia sorghi L Schw, the Causal Agent of Maize Common Rust.</title>
        <authorList>
            <person name="Rochi L."/>
            <person name="Burguener G."/>
            <person name="Darino M."/>
            <person name="Turjanski A."/>
            <person name="Kreff E."/>
            <person name="Dieguez M.J."/>
            <person name="Sacco F."/>
        </authorList>
    </citation>
    <scope>NUCLEOTIDE SEQUENCE [LARGE SCALE GENOMIC DNA]</scope>
    <source>
        <strain evidence="2 3">RO10H11247</strain>
    </source>
</reference>
<dbReference type="AlphaFoldDB" id="A0A0L6V8W5"/>
<feature type="compositionally biased region" description="Polar residues" evidence="1">
    <location>
        <begin position="276"/>
        <end position="298"/>
    </location>
</feature>
<dbReference type="VEuPathDB" id="FungiDB:VP01_2226g3"/>
<proteinExistence type="predicted"/>
<accession>A0A0L6V8W5</accession>
<evidence type="ECO:0000313" key="2">
    <source>
        <dbReference type="EMBL" id="KNZ57154.1"/>
    </source>
</evidence>
<feature type="compositionally biased region" description="Acidic residues" evidence="1">
    <location>
        <begin position="351"/>
        <end position="362"/>
    </location>
</feature>
<evidence type="ECO:0000313" key="3">
    <source>
        <dbReference type="Proteomes" id="UP000037035"/>
    </source>
</evidence>
<name>A0A0L6V8W5_9BASI</name>
<feature type="region of interest" description="Disordered" evidence="1">
    <location>
        <begin position="1"/>
        <end position="26"/>
    </location>
</feature>
<dbReference type="Proteomes" id="UP000037035">
    <property type="component" value="Unassembled WGS sequence"/>
</dbReference>
<evidence type="ECO:0000256" key="1">
    <source>
        <dbReference type="SAM" id="MobiDB-lite"/>
    </source>
</evidence>
<feature type="region of interest" description="Disordered" evidence="1">
    <location>
        <begin position="276"/>
        <end position="405"/>
    </location>
</feature>
<gene>
    <name evidence="2" type="ORF">VP01_2226g3</name>
</gene>
<feature type="compositionally biased region" description="Polar residues" evidence="1">
    <location>
        <begin position="143"/>
        <end position="154"/>
    </location>
</feature>
<keyword evidence="3" id="KW-1185">Reference proteome</keyword>
<comment type="caution">
    <text evidence="2">The sequence shown here is derived from an EMBL/GenBank/DDBJ whole genome shotgun (WGS) entry which is preliminary data.</text>
</comment>
<dbReference type="OrthoDB" id="2505496at2759"/>
<feature type="region of interest" description="Disordered" evidence="1">
    <location>
        <begin position="418"/>
        <end position="446"/>
    </location>
</feature>
<feature type="region of interest" description="Disordered" evidence="1">
    <location>
        <begin position="176"/>
        <end position="243"/>
    </location>
</feature>
<feature type="compositionally biased region" description="Polar residues" evidence="1">
    <location>
        <begin position="435"/>
        <end position="446"/>
    </location>
</feature>
<sequence length="465" mass="52088">MDLAFQTNNININPTTTNNTEHEHHEEEISDPLQQWLLFDPPPIHHQEQQDLNLSSSTSSFQSINYQSIRLNPINTFMPSHDGTGHFFTPPDSLSPTATEYNYHPITAQSLRSLSEFDSQNDDLLSIPSSLSISHSGSSRSSNFRTRITHSESMSPEDSDLLLTPMAISAGLSHHNTSIGTQRRSSRSSHQSIDCRARRSTTGGSQSQRTRSHSSHRSRIRPIITSRRPSSRNPPPVVLIPSHPKKINLPSANRQAALDFLTSVASKILDLDSDTMNMLSTPHENQTSKSQANNTSRSHTTKNRSPPRFSIGDDAQRSLTSQEKDMISSPMDLSGFMPPSPTSIWRMTEERAEEEEDEEEQESVGQDDNVRGSSRCLRRRQYGSSATLKTQPSRNYDPRHSSPSTIASTIQDHRQLRGRTNTGFQDPDLDLQPHSLLTSSDTEPPSCSSMATILLKRVLDEWTNW</sequence>